<dbReference type="RefSeq" id="WP_052751637.1">
    <property type="nucleotide sequence ID" value="NZ_CCRK01000001.1"/>
</dbReference>
<accession>A0A0T7GD22</accession>
<reference evidence="2 3" key="1">
    <citation type="submission" date="2014-08" db="EMBL/GenBank/DDBJ databases">
        <authorList>
            <person name="Chen Y.-H."/>
        </authorList>
    </citation>
    <scope>NUCLEOTIDE SEQUENCE [LARGE SCALE GENOMIC DNA]</scope>
</reference>
<evidence type="ECO:0000313" key="3">
    <source>
        <dbReference type="Proteomes" id="UP000039660"/>
    </source>
</evidence>
<gene>
    <name evidence="2" type="ORF">NGAL_HAMBI1189_07810</name>
</gene>
<protein>
    <submittedName>
        <fullName evidence="2">Uncharacterized protein</fullName>
    </submittedName>
</protein>
<dbReference type="EMBL" id="CCRK01000001">
    <property type="protein sequence ID" value="CDZ45171.1"/>
    <property type="molecule type" value="Genomic_DNA"/>
</dbReference>
<sequence length="183" mass="19710">MTTIGSTNPYYASLYGILGKNGGDKNASGNANDYAAPRQSVPGGITGSDTVFGAKLADSLWTMESQGAEVDQDAGDTWLGEAPSTRYEDEFMDLAKKTLAERIREQYLKDKDLTEDDLKTMSAEDREAIEADIRKAILEAMGVNGQKQETAMDMGGDPAALAQGNAQKQQLQNGTEDDPQFSL</sequence>
<feature type="region of interest" description="Disordered" evidence="1">
    <location>
        <begin position="26"/>
        <end position="46"/>
    </location>
</feature>
<evidence type="ECO:0000313" key="2">
    <source>
        <dbReference type="EMBL" id="CDZ45171.1"/>
    </source>
</evidence>
<feature type="compositionally biased region" description="Polar residues" evidence="1">
    <location>
        <begin position="164"/>
        <end position="174"/>
    </location>
</feature>
<name>A0A0T7GD22_NEOGA</name>
<evidence type="ECO:0000256" key="1">
    <source>
        <dbReference type="SAM" id="MobiDB-lite"/>
    </source>
</evidence>
<dbReference type="AlphaFoldDB" id="A0A0T7GD22"/>
<feature type="region of interest" description="Disordered" evidence="1">
    <location>
        <begin position="148"/>
        <end position="183"/>
    </location>
</feature>
<dbReference type="Proteomes" id="UP000039660">
    <property type="component" value="Unassembled WGS sequence"/>
</dbReference>
<proteinExistence type="predicted"/>
<organism evidence="2 3">
    <name type="scientific">Neorhizobium galegae bv. officinalis</name>
    <dbReference type="NCBI Taxonomy" id="323656"/>
    <lineage>
        <taxon>Bacteria</taxon>
        <taxon>Pseudomonadati</taxon>
        <taxon>Pseudomonadota</taxon>
        <taxon>Alphaproteobacteria</taxon>
        <taxon>Hyphomicrobiales</taxon>
        <taxon>Rhizobiaceae</taxon>
        <taxon>Rhizobium/Agrobacterium group</taxon>
        <taxon>Neorhizobium</taxon>
    </lineage>
</organism>